<evidence type="ECO:0000256" key="1">
    <source>
        <dbReference type="SAM" id="MobiDB-lite"/>
    </source>
</evidence>
<dbReference type="Proteomes" id="UP001230188">
    <property type="component" value="Unassembled WGS sequence"/>
</dbReference>
<dbReference type="SUPFAM" id="SSF51182">
    <property type="entry name" value="RmlC-like cupins"/>
    <property type="match status" value="1"/>
</dbReference>
<protein>
    <submittedName>
        <fullName evidence="3">Uncharacterized protein</fullName>
    </submittedName>
</protein>
<feature type="region of interest" description="Disordered" evidence="1">
    <location>
        <begin position="322"/>
        <end position="346"/>
    </location>
</feature>
<gene>
    <name evidence="3" type="ORF">CTAYLR_002381</name>
</gene>
<dbReference type="EMBL" id="JAQMWT010000316">
    <property type="protein sequence ID" value="KAJ8605332.1"/>
    <property type="molecule type" value="Genomic_DNA"/>
</dbReference>
<dbReference type="AlphaFoldDB" id="A0AAD7UG82"/>
<sequence length="569" mass="63087">MIITPTSGNDDDAKSAARQIPPDEEEEVDDIEERSTVRELMKCLLIAAIVGVLVVLSEEVGELLLATRSFLRRIPLAWGLPAIVAIGGIRRLTPPIYYAFPFSTLAQLYLLRWGVYATAFVFQATLLADIVWFVPIRHIYSGFMGALVDPNDKTARKYVPRDLLRALRGLDREWAHRIKPGGLRGSATMVALGTAWATDELVTYYFFCTRCALSVPAFAGPWIGILVATLPWAIVRAFAIDIVTANYTSLRKIRRWLLRVPLWLIVLWVVIDSSATIFAHYVHVNLIASAFRGDSDDEEEDSPEIIARERRRARLRAAMREQLVETRSPPDGGDLKNDEDSPPADWESSARIYEYTSAANPSLPPIPVVVHPVELHESGASRVIPFDLRKELGGDEPRTSPNLLASSVFASASRSRRVRSLRRRHSTSFASTTSEHGAVTWATGDLFVVPKTEGEMVHRCTGAELGGAALYRVHDGSLLWSRARASTVQRPHRHNSVALDLAVSAPQGAKVYTLMGRCEIDANGNVVDPILRRDRDDGAVFLSPPDWWWHSLELYARDAPAGSAAPPFS</sequence>
<feature type="compositionally biased region" description="Acidic residues" evidence="1">
    <location>
        <begin position="22"/>
        <end position="31"/>
    </location>
</feature>
<dbReference type="Gene3D" id="2.60.120.10">
    <property type="entry name" value="Jelly Rolls"/>
    <property type="match status" value="1"/>
</dbReference>
<name>A0AAD7UG82_9STRA</name>
<dbReference type="InterPro" id="IPR047183">
    <property type="entry name" value="GDO-like"/>
</dbReference>
<dbReference type="InterPro" id="IPR014710">
    <property type="entry name" value="RmlC-like_jellyroll"/>
</dbReference>
<proteinExistence type="predicted"/>
<keyword evidence="2" id="KW-0812">Transmembrane</keyword>
<reference evidence="3" key="1">
    <citation type="submission" date="2023-01" db="EMBL/GenBank/DDBJ databases">
        <title>Metagenome sequencing of chrysophaentin producing Chrysophaeum taylorii.</title>
        <authorList>
            <person name="Davison J."/>
            <person name="Bewley C."/>
        </authorList>
    </citation>
    <scope>NUCLEOTIDE SEQUENCE</scope>
    <source>
        <strain evidence="3">NIES-1699</strain>
    </source>
</reference>
<feature type="transmembrane region" description="Helical" evidence="2">
    <location>
        <begin position="76"/>
        <end position="93"/>
    </location>
</feature>
<keyword evidence="2" id="KW-1133">Transmembrane helix</keyword>
<keyword evidence="4" id="KW-1185">Reference proteome</keyword>
<organism evidence="3 4">
    <name type="scientific">Chrysophaeum taylorii</name>
    <dbReference type="NCBI Taxonomy" id="2483200"/>
    <lineage>
        <taxon>Eukaryota</taxon>
        <taxon>Sar</taxon>
        <taxon>Stramenopiles</taxon>
        <taxon>Ochrophyta</taxon>
        <taxon>Pelagophyceae</taxon>
        <taxon>Pelagomonadales</taxon>
        <taxon>Pelagomonadaceae</taxon>
        <taxon>Chrysophaeum</taxon>
    </lineage>
</organism>
<evidence type="ECO:0000313" key="4">
    <source>
        <dbReference type="Proteomes" id="UP001230188"/>
    </source>
</evidence>
<feature type="transmembrane region" description="Helical" evidence="2">
    <location>
        <begin position="44"/>
        <end position="64"/>
    </location>
</feature>
<feature type="transmembrane region" description="Helical" evidence="2">
    <location>
        <begin position="219"/>
        <end position="239"/>
    </location>
</feature>
<accession>A0AAD7UG82</accession>
<evidence type="ECO:0000256" key="2">
    <source>
        <dbReference type="SAM" id="Phobius"/>
    </source>
</evidence>
<feature type="transmembrane region" description="Helical" evidence="2">
    <location>
        <begin position="113"/>
        <end position="134"/>
    </location>
</feature>
<feature type="transmembrane region" description="Helical" evidence="2">
    <location>
        <begin position="260"/>
        <end position="282"/>
    </location>
</feature>
<dbReference type="GO" id="GO:0051213">
    <property type="term" value="F:dioxygenase activity"/>
    <property type="evidence" value="ECO:0007669"/>
    <property type="project" value="InterPro"/>
</dbReference>
<feature type="region of interest" description="Disordered" evidence="1">
    <location>
        <begin position="1"/>
        <end position="31"/>
    </location>
</feature>
<keyword evidence="2" id="KW-0472">Membrane</keyword>
<comment type="caution">
    <text evidence="3">The sequence shown here is derived from an EMBL/GenBank/DDBJ whole genome shotgun (WGS) entry which is preliminary data.</text>
</comment>
<feature type="transmembrane region" description="Helical" evidence="2">
    <location>
        <begin position="187"/>
        <end position="207"/>
    </location>
</feature>
<dbReference type="InterPro" id="IPR011051">
    <property type="entry name" value="RmlC_Cupin_sf"/>
</dbReference>
<dbReference type="PANTHER" id="PTHR41517:SF1">
    <property type="entry name" value="CUPIN"/>
    <property type="match status" value="1"/>
</dbReference>
<evidence type="ECO:0000313" key="3">
    <source>
        <dbReference type="EMBL" id="KAJ8605332.1"/>
    </source>
</evidence>
<dbReference type="PANTHER" id="PTHR41517">
    <property type="entry name" value="1,2-DIOXYGENASE PROTEIN-RELATED"/>
    <property type="match status" value="1"/>
</dbReference>